<name>A0AAV3BT81_CLOPF</name>
<dbReference type="EMBL" id="ABDV01000006">
    <property type="protein sequence ID" value="EDT24366.1"/>
    <property type="molecule type" value="Genomic_DNA"/>
</dbReference>
<organism evidence="2 3">
    <name type="scientific">Clostridium perfringens B str. ATCC 3626</name>
    <dbReference type="NCBI Taxonomy" id="451754"/>
    <lineage>
        <taxon>Bacteria</taxon>
        <taxon>Bacillati</taxon>
        <taxon>Bacillota</taxon>
        <taxon>Clostridia</taxon>
        <taxon>Eubacteriales</taxon>
        <taxon>Clostridiaceae</taxon>
        <taxon>Clostridium</taxon>
    </lineage>
</organism>
<evidence type="ECO:0000313" key="3">
    <source>
        <dbReference type="Proteomes" id="UP000004342"/>
    </source>
</evidence>
<feature type="domain" description="HNH nuclease" evidence="1">
    <location>
        <begin position="188"/>
        <end position="240"/>
    </location>
</feature>
<dbReference type="Proteomes" id="UP000004342">
    <property type="component" value="Unassembled WGS sequence"/>
</dbReference>
<gene>
    <name evidence="2" type="ORF">AC1_1664</name>
</gene>
<protein>
    <submittedName>
        <fullName evidence="2">Type II restriction enzyme HphI</fullName>
    </submittedName>
</protein>
<dbReference type="InterPro" id="IPR003615">
    <property type="entry name" value="HNH_nuc"/>
</dbReference>
<evidence type="ECO:0000313" key="2">
    <source>
        <dbReference type="EMBL" id="EDT24366.1"/>
    </source>
</evidence>
<proteinExistence type="predicted"/>
<evidence type="ECO:0000259" key="1">
    <source>
        <dbReference type="Pfam" id="PF13391"/>
    </source>
</evidence>
<dbReference type="AlphaFoldDB" id="A0AAV3BT81"/>
<comment type="caution">
    <text evidence="2">The sequence shown here is derived from an EMBL/GenBank/DDBJ whole genome shotgun (WGS) entry which is preliminary data.</text>
</comment>
<dbReference type="CDD" id="cd00085">
    <property type="entry name" value="HNHc"/>
    <property type="match status" value="1"/>
</dbReference>
<reference evidence="2 3" key="1">
    <citation type="submission" date="2007-07" db="EMBL/GenBank/DDBJ databases">
        <title>Annotation of Clostridium perfringens B str. ATCC 3626.</title>
        <authorList>
            <person name="Paulsen I."/>
            <person name="Sebastian Y."/>
        </authorList>
    </citation>
    <scope>NUCLEOTIDE SEQUENCE [LARGE SCALE GENOMIC DNA]</scope>
    <source>
        <strain evidence="3">B str. ATCC 3626</strain>
    </source>
</reference>
<dbReference type="Pfam" id="PF13391">
    <property type="entry name" value="HNH_2"/>
    <property type="match status" value="1"/>
</dbReference>
<sequence>MSGGRVALDRIKSWEYDDVYNKFAIKDLDKSSFKRGSHIPIKVRKVFECEDIKYGDKKKITLIYEGEAFEAEIEGEIKGRIRMNWPKLIPKMKEVFKNEIKDFEDSKELSVRVPRLKFTKETAIKYDVEMKIKYSHDVLCELERLEIDVENKTIEEINEVGEVIERVVKARKNQNKFREALFKRESKCKICGLAHKELLIASHIKPWSKSTPDEKLNPFNGFLLCPNHDSLFDKHLISFKDNGEIILSKRLSEKEQELLNINKDIVINIEEENKKFLKEHRDVFYDIEEAYTVEKELAISNKEIYKVELNFSSN</sequence>
<accession>A0AAV3BT81</accession>